<gene>
    <name evidence="2" type="ORF">NTEN_LOCUS11452</name>
</gene>
<dbReference type="EMBL" id="CADCXU010017044">
    <property type="protein sequence ID" value="CAB0005975.1"/>
    <property type="molecule type" value="Genomic_DNA"/>
</dbReference>
<proteinExistence type="predicted"/>
<protein>
    <submittedName>
        <fullName evidence="2">Uncharacterized protein</fullName>
    </submittedName>
</protein>
<name>A0A6H5GSS6_9HEMI</name>
<dbReference type="Proteomes" id="UP000479000">
    <property type="component" value="Unassembled WGS sequence"/>
</dbReference>
<sequence length="193" mass="21311">MNSILFKLRIHRKIVQNKCPKCQKSEKILKATSLQGKVHSIELGLRIRETSGSSWASPNGQTKEDLAQSSSEFSQSGLQSREFLRHHSCPAPRRCRWQAKVLTSHQKSTGYFIETPTPPGNVPGITTFSFFSCSSATARSSTSSSSAIYKHSPTYSASDCSTFTYTECRTLVQITDNASVYVCACCDDPPLVM</sequence>
<evidence type="ECO:0000313" key="2">
    <source>
        <dbReference type="EMBL" id="CAB0005975.1"/>
    </source>
</evidence>
<reference evidence="2 3" key="1">
    <citation type="submission" date="2020-02" db="EMBL/GenBank/DDBJ databases">
        <authorList>
            <person name="Ferguson B K."/>
        </authorList>
    </citation>
    <scope>NUCLEOTIDE SEQUENCE [LARGE SCALE GENOMIC DNA]</scope>
</reference>
<dbReference type="AlphaFoldDB" id="A0A6H5GSS6"/>
<feature type="compositionally biased region" description="Polar residues" evidence="1">
    <location>
        <begin position="52"/>
        <end position="61"/>
    </location>
</feature>
<evidence type="ECO:0000313" key="3">
    <source>
        <dbReference type="Proteomes" id="UP000479000"/>
    </source>
</evidence>
<organism evidence="2 3">
    <name type="scientific">Nesidiocoris tenuis</name>
    <dbReference type="NCBI Taxonomy" id="355587"/>
    <lineage>
        <taxon>Eukaryota</taxon>
        <taxon>Metazoa</taxon>
        <taxon>Ecdysozoa</taxon>
        <taxon>Arthropoda</taxon>
        <taxon>Hexapoda</taxon>
        <taxon>Insecta</taxon>
        <taxon>Pterygota</taxon>
        <taxon>Neoptera</taxon>
        <taxon>Paraneoptera</taxon>
        <taxon>Hemiptera</taxon>
        <taxon>Heteroptera</taxon>
        <taxon>Panheteroptera</taxon>
        <taxon>Cimicomorpha</taxon>
        <taxon>Miridae</taxon>
        <taxon>Dicyphina</taxon>
        <taxon>Nesidiocoris</taxon>
    </lineage>
</organism>
<feature type="region of interest" description="Disordered" evidence="1">
    <location>
        <begin position="52"/>
        <end position="71"/>
    </location>
</feature>
<evidence type="ECO:0000256" key="1">
    <source>
        <dbReference type="SAM" id="MobiDB-lite"/>
    </source>
</evidence>
<accession>A0A6H5GSS6</accession>
<keyword evidence="3" id="KW-1185">Reference proteome</keyword>